<dbReference type="GO" id="GO:0005886">
    <property type="term" value="C:plasma membrane"/>
    <property type="evidence" value="ECO:0007669"/>
    <property type="project" value="TreeGrafter"/>
</dbReference>
<dbReference type="PANTHER" id="PTHR45138">
    <property type="entry name" value="REGULATORY COMPONENTS OF SENSORY TRANSDUCTION SYSTEM"/>
    <property type="match status" value="1"/>
</dbReference>
<dbReference type="InterPro" id="IPR048092">
    <property type="entry name" value="Dguan_cyc_DgcA"/>
</dbReference>
<dbReference type="AlphaFoldDB" id="E0RTC8"/>
<evidence type="ECO:0000259" key="3">
    <source>
        <dbReference type="PROSITE" id="PS50887"/>
    </source>
</evidence>
<evidence type="ECO:0000256" key="1">
    <source>
        <dbReference type="ARBA" id="ARBA00012528"/>
    </source>
</evidence>
<dbReference type="Gene3D" id="3.30.450.40">
    <property type="match status" value="1"/>
</dbReference>
<evidence type="ECO:0000313" key="5">
    <source>
        <dbReference type="Proteomes" id="UP000001296"/>
    </source>
</evidence>
<accession>E0RTC8</accession>
<dbReference type="CDD" id="cd01949">
    <property type="entry name" value="GGDEF"/>
    <property type="match status" value="1"/>
</dbReference>
<dbReference type="EC" id="2.7.7.65" evidence="1"/>
<dbReference type="SUPFAM" id="SSF55073">
    <property type="entry name" value="Nucleotide cyclase"/>
    <property type="match status" value="1"/>
</dbReference>
<dbReference type="FunFam" id="3.30.70.270:FF:000001">
    <property type="entry name" value="Diguanylate cyclase domain protein"/>
    <property type="match status" value="1"/>
</dbReference>
<protein>
    <recommendedName>
        <fullName evidence="1">diguanylate cyclase</fullName>
        <ecNumber evidence="1">2.7.7.65</ecNumber>
    </recommendedName>
</protein>
<reference evidence="4 5" key="2">
    <citation type="journal article" date="2010" name="J. Bacteriol.">
        <title>Genome sequence of the polysaccharide-degrading, thermophilic anaerobe Spirochaeta thermophila DSM 6192.</title>
        <authorList>
            <person name="Angelov A."/>
            <person name="Liebl S."/>
            <person name="Ballschmiter M."/>
            <person name="Bomeke M."/>
            <person name="Lehmann R."/>
            <person name="Liesegang H."/>
            <person name="Daniel R."/>
            <person name="Liebl W."/>
        </authorList>
    </citation>
    <scope>NUCLEOTIDE SEQUENCE [LARGE SCALE GENOMIC DNA]</scope>
    <source>
        <strain evidence="5">ATCC 49972 / DSM 6192 / RI 19.B1</strain>
    </source>
</reference>
<dbReference type="InterPro" id="IPR029016">
    <property type="entry name" value="GAF-like_dom_sf"/>
</dbReference>
<evidence type="ECO:0000256" key="2">
    <source>
        <dbReference type="ARBA" id="ARBA00034247"/>
    </source>
</evidence>
<dbReference type="Gene3D" id="3.30.70.270">
    <property type="match status" value="1"/>
</dbReference>
<reference key="1">
    <citation type="submission" date="2009-08" db="EMBL/GenBank/DDBJ databases">
        <title>The genome sequence of Spirochaeta thermophila DSM6192.</title>
        <authorList>
            <person name="Angelov A."/>
            <person name="Mientus M."/>
            <person name="Wittenberg S."/>
            <person name="Lehmann R."/>
            <person name="Liesegang H."/>
            <person name="Daniel R."/>
            <person name="Liebl W."/>
        </authorList>
    </citation>
    <scope>NUCLEOTIDE SEQUENCE</scope>
    <source>
        <strain>DSM 6192</strain>
    </source>
</reference>
<dbReference type="InterPro" id="IPR000160">
    <property type="entry name" value="GGDEF_dom"/>
</dbReference>
<dbReference type="NCBIfam" id="NF041606">
    <property type="entry name" value="dguan_cyc_DgcA"/>
    <property type="match status" value="1"/>
</dbReference>
<dbReference type="NCBIfam" id="TIGR00254">
    <property type="entry name" value="GGDEF"/>
    <property type="match status" value="1"/>
</dbReference>
<evidence type="ECO:0000313" key="4">
    <source>
        <dbReference type="EMBL" id="ADN00994.1"/>
    </source>
</evidence>
<feature type="domain" description="GGDEF" evidence="3">
    <location>
        <begin position="215"/>
        <end position="346"/>
    </location>
</feature>
<dbReference type="GO" id="GO:0052621">
    <property type="term" value="F:diguanylate cyclase activity"/>
    <property type="evidence" value="ECO:0007669"/>
    <property type="project" value="UniProtKB-EC"/>
</dbReference>
<sequence>MEDSELTKEQLALYQKQLFDLRQLIEISKGLNTNLELETLIDSILYVCMGQLRVVKVGIFVRRGVGEHDFVLHRNYFGFDLVHDVEYRIPGEHPIISLLEKTSQPLTLEEMGRVISREEMERLPFYSLSIDLVVPLVAKGVLYGILILGDRIDGEPISQYEKRYLMDLAGIASIALHNAFLYEMAVTDFLTHLKLRNYFDSMLADLMLVVEREQTPLSLIMADLDHFKRLNDTYGHLAGDKVLQEIARVIHFHTRKNDIAARYGGEEFAVLLPHTPLEAAVGIADRIRIAVEHLEIPYGGAVMHITISLGVAQYDPRRDATPEDFIERADKALYMAKEKGRNRVCV</sequence>
<organism evidence="4 5">
    <name type="scientific">Winmispira thermophila (strain ATCC 49972 / DSM 6192 / RI 19.B1)</name>
    <name type="common">Spirochaeta thermophila</name>
    <dbReference type="NCBI Taxonomy" id="665571"/>
    <lineage>
        <taxon>Bacteria</taxon>
        <taxon>Pseudomonadati</taxon>
        <taxon>Spirochaetota</taxon>
        <taxon>Spirochaetia</taxon>
        <taxon>Winmispirales</taxon>
        <taxon>Winmispiraceae</taxon>
        <taxon>Winmispira</taxon>
    </lineage>
</organism>
<dbReference type="PaxDb" id="665571-STHERM_c00180"/>
<dbReference type="InterPro" id="IPR043128">
    <property type="entry name" value="Rev_trsase/Diguanyl_cyclase"/>
</dbReference>
<dbReference type="SUPFAM" id="SSF55781">
    <property type="entry name" value="GAF domain-like"/>
    <property type="match status" value="1"/>
</dbReference>
<dbReference type="RefSeq" id="WP_013312835.1">
    <property type="nucleotide sequence ID" value="NC_014484.1"/>
</dbReference>
<comment type="catalytic activity">
    <reaction evidence="2">
        <text>2 GTP = 3',3'-c-di-GMP + 2 diphosphate</text>
        <dbReference type="Rhea" id="RHEA:24898"/>
        <dbReference type="ChEBI" id="CHEBI:33019"/>
        <dbReference type="ChEBI" id="CHEBI:37565"/>
        <dbReference type="ChEBI" id="CHEBI:58805"/>
        <dbReference type="EC" id="2.7.7.65"/>
    </reaction>
</comment>
<dbReference type="PROSITE" id="PS50887">
    <property type="entry name" value="GGDEF"/>
    <property type="match status" value="1"/>
</dbReference>
<dbReference type="GO" id="GO:0043709">
    <property type="term" value="P:cell adhesion involved in single-species biofilm formation"/>
    <property type="evidence" value="ECO:0007669"/>
    <property type="project" value="TreeGrafter"/>
</dbReference>
<gene>
    <name evidence="4" type="ordered locus">STHERM_c00180</name>
</gene>
<dbReference type="eggNOG" id="COG3706">
    <property type="taxonomic scope" value="Bacteria"/>
</dbReference>
<dbReference type="InterPro" id="IPR029787">
    <property type="entry name" value="Nucleotide_cyclase"/>
</dbReference>
<dbReference type="InterPro" id="IPR050469">
    <property type="entry name" value="Diguanylate_Cyclase"/>
</dbReference>
<proteinExistence type="predicted"/>
<dbReference type="KEGG" id="sta:STHERM_c00180"/>
<dbReference type="Pfam" id="PF00990">
    <property type="entry name" value="GGDEF"/>
    <property type="match status" value="1"/>
</dbReference>
<dbReference type="HOGENOM" id="CLU_000445_11_24_12"/>
<dbReference type="Proteomes" id="UP000001296">
    <property type="component" value="Chromosome"/>
</dbReference>
<dbReference type="PANTHER" id="PTHR45138:SF9">
    <property type="entry name" value="DIGUANYLATE CYCLASE DGCM-RELATED"/>
    <property type="match status" value="1"/>
</dbReference>
<dbReference type="GO" id="GO:1902201">
    <property type="term" value="P:negative regulation of bacterial-type flagellum-dependent cell motility"/>
    <property type="evidence" value="ECO:0007669"/>
    <property type="project" value="TreeGrafter"/>
</dbReference>
<dbReference type="SMART" id="SM00267">
    <property type="entry name" value="GGDEF"/>
    <property type="match status" value="1"/>
</dbReference>
<name>E0RTC8_WINT6</name>
<dbReference type="EMBL" id="CP001698">
    <property type="protein sequence ID" value="ADN00994.1"/>
    <property type="molecule type" value="Genomic_DNA"/>
</dbReference>